<dbReference type="OrthoDB" id="9878419at2"/>
<dbReference type="RefSeq" id="WP_069922360.1">
    <property type="nucleotide sequence ID" value="NZ_MEHK01000001.1"/>
</dbReference>
<evidence type="ECO:0000259" key="1">
    <source>
        <dbReference type="Pfam" id="PF05732"/>
    </source>
</evidence>
<comment type="caution">
    <text evidence="2">The sequence shown here is derived from an EMBL/GenBank/DDBJ whole genome shotgun (WGS) entry which is preliminary data.</text>
</comment>
<dbReference type="InterPro" id="IPR008813">
    <property type="entry name" value="Plasmid_replication_RepL"/>
</dbReference>
<organism evidence="2 3">
    <name type="scientific">Streptomyces subrutilus</name>
    <dbReference type="NCBI Taxonomy" id="36818"/>
    <lineage>
        <taxon>Bacteria</taxon>
        <taxon>Bacillati</taxon>
        <taxon>Actinomycetota</taxon>
        <taxon>Actinomycetes</taxon>
        <taxon>Kitasatosporales</taxon>
        <taxon>Streptomycetaceae</taxon>
        <taxon>Streptomyces</taxon>
    </lineage>
</organism>
<gene>
    <name evidence="2" type="ORF">BGK67_25050</name>
</gene>
<proteinExistence type="predicted"/>
<dbReference type="Pfam" id="PF05732">
    <property type="entry name" value="RepL"/>
    <property type="match status" value="1"/>
</dbReference>
<feature type="domain" description="Plasmid replication protein RepL" evidence="1">
    <location>
        <begin position="81"/>
        <end position="137"/>
    </location>
</feature>
<name>A0A1E5PXC5_9ACTN</name>
<dbReference type="Proteomes" id="UP000095705">
    <property type="component" value="Unassembled WGS sequence"/>
</dbReference>
<dbReference type="AlphaFoldDB" id="A0A1E5PXC5"/>
<dbReference type="EMBL" id="MEHK01000001">
    <property type="protein sequence ID" value="OEJ34166.1"/>
    <property type="molecule type" value="Genomic_DNA"/>
</dbReference>
<sequence>MAQQSPRIRNIQAKNRDNGDVVDLRITEEPREIFSYGFVGKRYSMTADAVWDVFERNEYGFTFFDVRVFGFFCKNQSHRDHGRVIIESQRWLAEQLETKQANISISLKKLRKAKMLYQETRTVWYINPQLVYCGNGRTHGAALSAMPDGAHIYVQPDDKRAA</sequence>
<accession>A0A1E5PXC5</accession>
<protein>
    <recommendedName>
        <fullName evidence="1">Plasmid replication protein RepL domain-containing protein</fullName>
    </recommendedName>
</protein>
<evidence type="ECO:0000313" key="3">
    <source>
        <dbReference type="Proteomes" id="UP000095705"/>
    </source>
</evidence>
<keyword evidence="3" id="KW-1185">Reference proteome</keyword>
<dbReference type="GO" id="GO:0006276">
    <property type="term" value="P:plasmid maintenance"/>
    <property type="evidence" value="ECO:0007669"/>
    <property type="project" value="InterPro"/>
</dbReference>
<evidence type="ECO:0000313" key="2">
    <source>
        <dbReference type="EMBL" id="OEJ34166.1"/>
    </source>
</evidence>
<reference evidence="2 3" key="1">
    <citation type="submission" date="2016-08" db="EMBL/GenBank/DDBJ databases">
        <title>The complete genome of Streptomyces subrutilus 10-1-1.</title>
        <authorList>
            <person name="Chen X."/>
        </authorList>
    </citation>
    <scope>NUCLEOTIDE SEQUENCE [LARGE SCALE GENOMIC DNA]</scope>
    <source>
        <strain evidence="2 3">10-1-1</strain>
    </source>
</reference>
<dbReference type="GO" id="GO:0006260">
    <property type="term" value="P:DNA replication"/>
    <property type="evidence" value="ECO:0007669"/>
    <property type="project" value="InterPro"/>
</dbReference>